<evidence type="ECO:0000313" key="1">
    <source>
        <dbReference type="EMBL" id="NMG43812.1"/>
    </source>
</evidence>
<dbReference type="SUPFAM" id="SSF52096">
    <property type="entry name" value="ClpP/crotonase"/>
    <property type="match status" value="1"/>
</dbReference>
<organism evidence="1 2">
    <name type="scientific">Aromatoleum toluvorans</name>
    <dbReference type="NCBI Taxonomy" id="92002"/>
    <lineage>
        <taxon>Bacteria</taxon>
        <taxon>Pseudomonadati</taxon>
        <taxon>Pseudomonadota</taxon>
        <taxon>Betaproteobacteria</taxon>
        <taxon>Rhodocyclales</taxon>
        <taxon>Rhodocyclaceae</taxon>
        <taxon>Aromatoleum</taxon>
    </lineage>
</organism>
<dbReference type="Proteomes" id="UP000623795">
    <property type="component" value="Unassembled WGS sequence"/>
</dbReference>
<dbReference type="RefSeq" id="WP_169255704.1">
    <property type="nucleotide sequence ID" value="NZ_WTVN01000010.1"/>
</dbReference>
<name>A0ABX1PYV8_9RHOO</name>
<protein>
    <recommendedName>
        <fullName evidence="3">ATP-dependent Clp protease proteolytic subunit</fullName>
    </recommendedName>
</protein>
<accession>A0ABX1PYV8</accession>
<evidence type="ECO:0000313" key="2">
    <source>
        <dbReference type="Proteomes" id="UP000623795"/>
    </source>
</evidence>
<proteinExistence type="predicted"/>
<sequence>MADVAPMPGPCPDTGGCFLISGFIGPTDLVLLRPIIERALSQRLSMTFRLNSRGGDVRTAIELAKWMRRLRATAVGGQSDVCLSSCVFLLAGATSRIAPGTVGIHRPFSTDTGAKDYDTAQREYRELQTLVRMFFQDMNVSDTLYDAMLRVPPENIRVLTRDELLAFGLEGLDPVQQEILDSSEAQRYGISRAEYLRRKALAAQACDGVLQAGQFTAFWECDERIKSSGKR</sequence>
<evidence type="ECO:0008006" key="3">
    <source>
        <dbReference type="Google" id="ProtNLM"/>
    </source>
</evidence>
<gene>
    <name evidence="1" type="ORF">GPA22_08720</name>
</gene>
<dbReference type="InterPro" id="IPR029045">
    <property type="entry name" value="ClpP/crotonase-like_dom_sf"/>
</dbReference>
<dbReference type="Gene3D" id="3.90.226.10">
    <property type="entry name" value="2-enoyl-CoA Hydratase, Chain A, domain 1"/>
    <property type="match status" value="1"/>
</dbReference>
<dbReference type="EMBL" id="WTVN01000010">
    <property type="protein sequence ID" value="NMG43812.1"/>
    <property type="molecule type" value="Genomic_DNA"/>
</dbReference>
<reference evidence="1 2" key="1">
    <citation type="submission" date="2019-12" db="EMBL/GenBank/DDBJ databases">
        <title>Comparative genomics gives insights into the taxonomy of the Azoarcus-Aromatoleum group and reveals separate origins of nif in the plant-associated Azoarcus and non-plant-associated Aromatoleum sub-groups.</title>
        <authorList>
            <person name="Lafos M."/>
            <person name="Maluk M."/>
            <person name="Batista M."/>
            <person name="Junghare M."/>
            <person name="Carmona M."/>
            <person name="Faoro H."/>
            <person name="Cruz L.M."/>
            <person name="Battistoni F."/>
            <person name="De Souza E."/>
            <person name="Pedrosa F."/>
            <person name="Chen W.-M."/>
            <person name="Poole P.S."/>
            <person name="Dixon R.A."/>
            <person name="James E.K."/>
        </authorList>
    </citation>
    <scope>NUCLEOTIDE SEQUENCE [LARGE SCALE GENOMIC DNA]</scope>
    <source>
        <strain evidence="1 2">Td21</strain>
    </source>
</reference>
<keyword evidence="2" id="KW-1185">Reference proteome</keyword>
<comment type="caution">
    <text evidence="1">The sequence shown here is derived from an EMBL/GenBank/DDBJ whole genome shotgun (WGS) entry which is preliminary data.</text>
</comment>